<feature type="region of interest" description="Disordered" evidence="4">
    <location>
        <begin position="306"/>
        <end position="327"/>
    </location>
</feature>
<dbReference type="Pfam" id="PF00679">
    <property type="entry name" value="EFG_C"/>
    <property type="match status" value="1"/>
</dbReference>
<dbReference type="Pfam" id="PF03764">
    <property type="entry name" value="EFG_IV"/>
    <property type="match status" value="1"/>
</dbReference>
<dbReference type="Gene3D" id="3.30.230.10">
    <property type="match status" value="1"/>
</dbReference>
<dbReference type="PRINTS" id="PR01037">
    <property type="entry name" value="TCRTETOQM"/>
</dbReference>
<dbReference type="PROSITE" id="PS51722">
    <property type="entry name" value="G_TR_2"/>
    <property type="match status" value="1"/>
</dbReference>
<dbReference type="InterPro" id="IPR053905">
    <property type="entry name" value="EF-G-like_DII"/>
</dbReference>
<name>A0ABW2Q857_9MICO</name>
<dbReference type="Pfam" id="PF00009">
    <property type="entry name" value="GTP_EFTU"/>
    <property type="match status" value="1"/>
</dbReference>
<dbReference type="PANTHER" id="PTHR43261:SF1">
    <property type="entry name" value="RIBOSOME-RELEASING FACTOR 2, MITOCHONDRIAL"/>
    <property type="match status" value="1"/>
</dbReference>
<dbReference type="InterPro" id="IPR009000">
    <property type="entry name" value="Transl_B-barrel_sf"/>
</dbReference>
<evidence type="ECO:0000256" key="1">
    <source>
        <dbReference type="ARBA" id="ARBA00022741"/>
    </source>
</evidence>
<dbReference type="RefSeq" id="WP_382393530.1">
    <property type="nucleotide sequence ID" value="NZ_JBHTCQ010000001.1"/>
</dbReference>
<dbReference type="InterPro" id="IPR027417">
    <property type="entry name" value="P-loop_NTPase"/>
</dbReference>
<dbReference type="Gene3D" id="2.40.30.10">
    <property type="entry name" value="Translation factors"/>
    <property type="match status" value="1"/>
</dbReference>
<accession>A0ABW2Q857</accession>
<dbReference type="InterPro" id="IPR000640">
    <property type="entry name" value="EFG_V-like"/>
</dbReference>
<dbReference type="Proteomes" id="UP001596455">
    <property type="component" value="Unassembled WGS sequence"/>
</dbReference>
<dbReference type="InterPro" id="IPR000795">
    <property type="entry name" value="T_Tr_GTP-bd_dom"/>
</dbReference>
<dbReference type="NCBIfam" id="TIGR00231">
    <property type="entry name" value="small_GTP"/>
    <property type="match status" value="1"/>
</dbReference>
<dbReference type="Pfam" id="PF22042">
    <property type="entry name" value="EF-G_D2"/>
    <property type="match status" value="1"/>
</dbReference>
<dbReference type="SMART" id="SM00889">
    <property type="entry name" value="EFG_IV"/>
    <property type="match status" value="1"/>
</dbReference>
<keyword evidence="7" id="KW-1185">Reference proteome</keyword>
<evidence type="ECO:0000256" key="3">
    <source>
        <dbReference type="ARBA" id="ARBA00023134"/>
    </source>
</evidence>
<dbReference type="SUPFAM" id="SSF50447">
    <property type="entry name" value="Translation proteins"/>
    <property type="match status" value="1"/>
</dbReference>
<evidence type="ECO:0000313" key="7">
    <source>
        <dbReference type="Proteomes" id="UP001596455"/>
    </source>
</evidence>
<dbReference type="InterPro" id="IPR014721">
    <property type="entry name" value="Ribsml_uS5_D2-typ_fold_subgr"/>
</dbReference>
<dbReference type="InterPro" id="IPR005517">
    <property type="entry name" value="Transl_elong_EFG/EF2_IV"/>
</dbReference>
<dbReference type="SUPFAM" id="SSF52540">
    <property type="entry name" value="P-loop containing nucleoside triphosphate hydrolases"/>
    <property type="match status" value="1"/>
</dbReference>
<dbReference type="Gene3D" id="3.40.50.300">
    <property type="entry name" value="P-loop containing nucleotide triphosphate hydrolases"/>
    <property type="match status" value="1"/>
</dbReference>
<dbReference type="InterPro" id="IPR005225">
    <property type="entry name" value="Small_GTP-bd"/>
</dbReference>
<keyword evidence="2" id="KW-0648">Protein biosynthesis</keyword>
<dbReference type="InterPro" id="IPR031157">
    <property type="entry name" value="G_TR_CS"/>
</dbReference>
<dbReference type="SUPFAM" id="SSF54980">
    <property type="entry name" value="EF-G C-terminal domain-like"/>
    <property type="match status" value="2"/>
</dbReference>
<evidence type="ECO:0000256" key="4">
    <source>
        <dbReference type="SAM" id="MobiDB-lite"/>
    </source>
</evidence>
<evidence type="ECO:0000313" key="6">
    <source>
        <dbReference type="EMBL" id="MFC7405316.1"/>
    </source>
</evidence>
<dbReference type="PRINTS" id="PR00315">
    <property type="entry name" value="ELONGATNFCT"/>
</dbReference>
<dbReference type="PROSITE" id="PS00301">
    <property type="entry name" value="G_TR_1"/>
    <property type="match status" value="1"/>
</dbReference>
<comment type="caution">
    <text evidence="6">The sequence shown here is derived from an EMBL/GenBank/DDBJ whole genome shotgun (WGS) entry which is preliminary data.</text>
</comment>
<evidence type="ECO:0000256" key="2">
    <source>
        <dbReference type="ARBA" id="ARBA00022917"/>
    </source>
</evidence>
<proteinExistence type="predicted"/>
<protein>
    <submittedName>
        <fullName evidence="6">GTP-binding protein</fullName>
    </submittedName>
</protein>
<evidence type="ECO:0000259" key="5">
    <source>
        <dbReference type="PROSITE" id="PS51722"/>
    </source>
</evidence>
<dbReference type="SUPFAM" id="SSF54211">
    <property type="entry name" value="Ribosomal protein S5 domain 2-like"/>
    <property type="match status" value="1"/>
</dbReference>
<dbReference type="InterPro" id="IPR035647">
    <property type="entry name" value="EFG_III/V"/>
</dbReference>
<dbReference type="EMBL" id="JBHTCQ010000001">
    <property type="protein sequence ID" value="MFC7405316.1"/>
    <property type="molecule type" value="Genomic_DNA"/>
</dbReference>
<gene>
    <name evidence="6" type="ORF">ACFQQL_09375</name>
</gene>
<organism evidence="6 7">
    <name type="scientific">Georgenia alba</name>
    <dbReference type="NCBI Taxonomy" id="2233858"/>
    <lineage>
        <taxon>Bacteria</taxon>
        <taxon>Bacillati</taxon>
        <taxon>Actinomycetota</taxon>
        <taxon>Actinomycetes</taxon>
        <taxon>Micrococcales</taxon>
        <taxon>Bogoriellaceae</taxon>
        <taxon>Georgenia</taxon>
    </lineage>
</organism>
<dbReference type="InterPro" id="IPR020568">
    <property type="entry name" value="Ribosomal_Su5_D2-typ_SF"/>
</dbReference>
<reference evidence="7" key="1">
    <citation type="journal article" date="2019" name="Int. J. Syst. Evol. Microbiol.">
        <title>The Global Catalogue of Microorganisms (GCM) 10K type strain sequencing project: providing services to taxonomists for standard genome sequencing and annotation.</title>
        <authorList>
            <consortium name="The Broad Institute Genomics Platform"/>
            <consortium name="The Broad Institute Genome Sequencing Center for Infectious Disease"/>
            <person name="Wu L."/>
            <person name="Ma J."/>
        </authorList>
    </citation>
    <scope>NUCLEOTIDE SEQUENCE [LARGE SCALE GENOMIC DNA]</scope>
    <source>
        <strain evidence="7">JCM 1490</strain>
    </source>
</reference>
<feature type="domain" description="Tr-type G" evidence="5">
    <location>
        <begin position="1"/>
        <end position="221"/>
    </location>
</feature>
<sequence length="619" mass="66062">MSYLNLGIVAHVDAGKTSLTERLLVESGALDRAGAVDAGTTVTDTLELERERGITIRSAVVSFDVGDRTINLIDTPGHPDFIAEVDRALAVLDGVVLVVSAVEGVQAQTLVLMRALQRLAMPTLIFVNKVDRRGARSAEVVEEITRRLTPDAVPMARVEREGGRDAAVVRQPPGDADLEAYVVEGARAGTVHPVHLGSAVTGAGVPQLMAALTTHLPPAPGVETGPPSGVIFKVERDDGRRRLAYVRMRRGTLRVRDRVDVRGAPERVTGIRTFAGGGTTPARSVAAGQIAQLRGLDSVRVGDVVGAEDDPARPTSHLPHPPFTSVVDSAPERRGAVYAALTELAEQDPLIAVHVVEPRDDDPPAVTVALYGDVQREVLEETLRREYDLEVAFAPVTTAHVERLTGTGHAVEFNKVAPNEFLATVGLRVEPAPAGAGVTFALEVEPGAMPRAFFVAVEDTVRRSLGRGPHGWPVPDVVVTMTHSGYSPRQSHRHQKFNKAMSSTGADFRGLTPRVLATALAEAGTAVCEPIHTFTLEVPEDSLGPVSGAVVTLGGVPLQTRVDRAIAVVTGDLPARSITELQTRLPGLTRGEGYLMTEPDRFEPVRRQVLCRSRASSRV</sequence>
<dbReference type="PANTHER" id="PTHR43261">
    <property type="entry name" value="TRANSLATION ELONGATION FACTOR G-RELATED"/>
    <property type="match status" value="1"/>
</dbReference>
<keyword evidence="1" id="KW-0547">Nucleotide-binding</keyword>
<keyword evidence="3" id="KW-0342">GTP-binding</keyword>